<evidence type="ECO:0000313" key="3">
    <source>
        <dbReference type="Proteomes" id="UP000294919"/>
    </source>
</evidence>
<dbReference type="EMBL" id="SLWV01000038">
    <property type="protein sequence ID" value="TCO68864.1"/>
    <property type="molecule type" value="Genomic_DNA"/>
</dbReference>
<accession>A0A4R2K8C5</accession>
<dbReference type="PANTHER" id="PTHR36178">
    <property type="entry name" value="SLR0625 PROTEIN"/>
    <property type="match status" value="1"/>
</dbReference>
<feature type="transmembrane region" description="Helical" evidence="1">
    <location>
        <begin position="264"/>
        <end position="283"/>
    </location>
</feature>
<gene>
    <name evidence="2" type="ORF">EV214_1387</name>
</gene>
<dbReference type="InterPro" id="IPR004445">
    <property type="entry name" value="GltS"/>
</dbReference>
<dbReference type="OrthoDB" id="9801557at2"/>
<dbReference type="PANTHER" id="PTHR36178:SF1">
    <property type="entry name" value="SODIUM_GLUTAMATE SYMPORTER"/>
    <property type="match status" value="1"/>
</dbReference>
<keyword evidence="1" id="KW-0812">Transmembrane</keyword>
<evidence type="ECO:0000256" key="1">
    <source>
        <dbReference type="SAM" id="Phobius"/>
    </source>
</evidence>
<dbReference type="Proteomes" id="UP000294919">
    <property type="component" value="Unassembled WGS sequence"/>
</dbReference>
<proteinExistence type="predicted"/>
<feature type="transmembrane region" description="Helical" evidence="1">
    <location>
        <begin position="290"/>
        <end position="311"/>
    </location>
</feature>
<evidence type="ECO:0000313" key="2">
    <source>
        <dbReference type="EMBL" id="TCO68864.1"/>
    </source>
</evidence>
<feature type="transmembrane region" description="Helical" evidence="1">
    <location>
        <begin position="127"/>
        <end position="149"/>
    </location>
</feature>
<keyword evidence="1" id="KW-1133">Transmembrane helix</keyword>
<sequence>MIGSIVEIGWCGGHGTAGGMMDVFKQLNWEDGGALGLTSATVGLFMGIIIGMIIINYGVRKGYTSVLKAADNINSNESYDIIPKAKRKPAAMTTINKDIVESFAFHGALIAITMFIGWILQKQIASALNIGMPLFPMAMIGGLIVQMIISKTEFADAIDVGTLHQIQGLALEFLIIGAIAAIKVPVVVAYATPLLILIVSTAVITIVYFFWAGPRMFKEDWFEHAIVNFGALTGVSAVGLMLLRTVDPEMETEAGKAFALRAPFFSPFAGGRLMTSMLPILAVKYGALKTGLIFLGLMVVLLILARVFGFWGKSNLKQSSEA</sequence>
<dbReference type="RefSeq" id="WP_132247960.1">
    <property type="nucleotide sequence ID" value="NZ_SLWV01000038.1"/>
</dbReference>
<feature type="transmembrane region" description="Helical" evidence="1">
    <location>
        <begin position="34"/>
        <end position="59"/>
    </location>
</feature>
<dbReference type="GO" id="GO:0016020">
    <property type="term" value="C:membrane"/>
    <property type="evidence" value="ECO:0007669"/>
    <property type="project" value="InterPro"/>
</dbReference>
<evidence type="ECO:0008006" key="4">
    <source>
        <dbReference type="Google" id="ProtNLM"/>
    </source>
</evidence>
<feature type="transmembrane region" description="Helical" evidence="1">
    <location>
        <begin position="169"/>
        <end position="188"/>
    </location>
</feature>
<keyword evidence="1" id="KW-0472">Membrane</keyword>
<feature type="transmembrane region" description="Helical" evidence="1">
    <location>
        <begin position="103"/>
        <end position="121"/>
    </location>
</feature>
<name>A0A4R2K8C5_9FIRM</name>
<reference evidence="2 3" key="1">
    <citation type="submission" date="2019-03" db="EMBL/GenBank/DDBJ databases">
        <title>Genomic Encyclopedia of Type Strains, Phase IV (KMG-IV): sequencing the most valuable type-strain genomes for metagenomic binning, comparative biology and taxonomic classification.</title>
        <authorList>
            <person name="Goeker M."/>
        </authorList>
    </citation>
    <scope>NUCLEOTIDE SEQUENCE [LARGE SCALE GENOMIC DNA]</scope>
    <source>
        <strain evidence="2 3">DSM 102940</strain>
    </source>
</reference>
<dbReference type="GO" id="GO:0015813">
    <property type="term" value="P:L-glutamate transmembrane transport"/>
    <property type="evidence" value="ECO:0007669"/>
    <property type="project" value="InterPro"/>
</dbReference>
<keyword evidence="3" id="KW-1185">Reference proteome</keyword>
<organism evidence="2 3">
    <name type="scientific">Marinisporobacter balticus</name>
    <dbReference type="NCBI Taxonomy" id="2018667"/>
    <lineage>
        <taxon>Bacteria</taxon>
        <taxon>Bacillati</taxon>
        <taxon>Bacillota</taxon>
        <taxon>Clostridia</taxon>
        <taxon>Peptostreptococcales</taxon>
        <taxon>Thermotaleaceae</taxon>
        <taxon>Marinisporobacter</taxon>
    </lineage>
</organism>
<protein>
    <recommendedName>
        <fullName evidence="4">Sodium/glutamate symporter</fullName>
    </recommendedName>
</protein>
<dbReference type="GO" id="GO:0015501">
    <property type="term" value="F:glutamate:sodium symporter activity"/>
    <property type="evidence" value="ECO:0007669"/>
    <property type="project" value="InterPro"/>
</dbReference>
<comment type="caution">
    <text evidence="2">The sequence shown here is derived from an EMBL/GenBank/DDBJ whole genome shotgun (WGS) entry which is preliminary data.</text>
</comment>
<feature type="transmembrane region" description="Helical" evidence="1">
    <location>
        <begin position="194"/>
        <end position="213"/>
    </location>
</feature>
<dbReference type="AlphaFoldDB" id="A0A4R2K8C5"/>
<feature type="transmembrane region" description="Helical" evidence="1">
    <location>
        <begin position="225"/>
        <end position="244"/>
    </location>
</feature>